<keyword evidence="1" id="KW-0547">Nucleotide-binding</keyword>
<organism evidence="1">
    <name type="scientific">Mastigias sp</name>
    <dbReference type="NCBI Taxonomy" id="3082107"/>
    <lineage>
        <taxon>Eukaryota</taxon>
        <taxon>Metazoa</taxon>
        <taxon>Cnidaria</taxon>
        <taxon>Scyphozoa</taxon>
        <taxon>Rhizostomeae</taxon>
        <taxon>Mastigiidae</taxon>
        <taxon>Mastigias</taxon>
    </lineage>
</organism>
<proteinExistence type="predicted"/>
<dbReference type="GO" id="GO:0004386">
    <property type="term" value="F:helicase activity"/>
    <property type="evidence" value="ECO:0007669"/>
    <property type="project" value="UniProtKB-KW"/>
</dbReference>
<dbReference type="SUPFAM" id="SSF56672">
    <property type="entry name" value="DNA/RNA polymerases"/>
    <property type="match status" value="1"/>
</dbReference>
<gene>
    <name evidence="1" type="primary">dnaB</name>
</gene>
<protein>
    <submittedName>
        <fullName evidence="1">Replication helicase subunit</fullName>
    </submittedName>
</protein>
<reference evidence="1" key="1">
    <citation type="journal article" date="2023" name="IScience">
        <title>Revisiting mitogenome evolution in Medusozoa with eight new mitochondrial genomes.</title>
        <authorList>
            <person name="Ling M.K."/>
            <person name="Yap N.W.L."/>
            <person name="Iesa I.B."/>
            <person name="Yip Z.T."/>
            <person name="Huang D."/>
            <person name="Quek Z.B.R."/>
        </authorList>
    </citation>
    <scope>NUCLEOTIDE SEQUENCE</scope>
</reference>
<dbReference type="EMBL" id="OR400204">
    <property type="protein sequence ID" value="WOE91044.1"/>
    <property type="molecule type" value="Genomic_DNA"/>
</dbReference>
<dbReference type="AlphaFoldDB" id="A0AAU0H1R4"/>
<dbReference type="Gene3D" id="3.90.1600.10">
    <property type="entry name" value="Palm domain of DNA polymerase"/>
    <property type="match status" value="1"/>
</dbReference>
<keyword evidence="1" id="KW-0378">Hydrolase</keyword>
<name>A0AAU0H1R4_9CNID</name>
<keyword evidence="1" id="KW-0496">Mitochondrion</keyword>
<keyword evidence="1" id="KW-0067">ATP-binding</keyword>
<dbReference type="InterPro" id="IPR023211">
    <property type="entry name" value="DNA_pol_palm_dom_sf"/>
</dbReference>
<dbReference type="InterPro" id="IPR043502">
    <property type="entry name" value="DNA/RNA_pol_sf"/>
</dbReference>
<reference evidence="1" key="2">
    <citation type="submission" date="2023-08" db="EMBL/GenBank/DDBJ databases">
        <authorList>
            <person name="Ling M.K."/>
            <person name="Yap N.W.L."/>
            <person name="Iesa I."/>
            <person name="Yip Z.T."/>
            <person name="Huang D."/>
            <person name="Quek Z.B.R."/>
        </authorList>
    </citation>
    <scope>NUCLEOTIDE SEQUENCE</scope>
</reference>
<accession>A0AAU0H1R4</accession>
<keyword evidence="1" id="KW-0347">Helicase</keyword>
<geneLocation type="mitochondrion" evidence="1"/>
<evidence type="ECO:0000313" key="1">
    <source>
        <dbReference type="EMBL" id="WOE91044.1"/>
    </source>
</evidence>
<sequence>MSSKLPYTSLKTLHLNLNKTYKKKLAKASLPKISENIAKSLVGKIRSTIPINHYFSKKNTTLPVTISQSKAKRINSVDINSLYPFSLINKYPIGQKNTTKKPIYIYKKKDIEKPNFQKTPYNENSLNIYPHNQINYLKKLGYQLRGTPQKYYQRNNIGIDFILHTYKKKHTHTHTKLLLNSYYGKIHTHTPFLSSLMLFYANTKTHKLRNIKNNPCCYSDTDSAFLRHPTTQTISNSIGQLKLHEIDKLIITYPRNYLYFTNNRKTATHRGVQNQLEPKTKTPKDFISIIKLLIIYGIIYTLSRTDEQPRYKIIHQYTHPVLLRKTII</sequence>